<organism evidence="2">
    <name type="scientific">Anopheles triannulatus</name>
    <dbReference type="NCBI Taxonomy" id="58253"/>
    <lineage>
        <taxon>Eukaryota</taxon>
        <taxon>Metazoa</taxon>
        <taxon>Ecdysozoa</taxon>
        <taxon>Arthropoda</taxon>
        <taxon>Hexapoda</taxon>
        <taxon>Insecta</taxon>
        <taxon>Pterygota</taxon>
        <taxon>Neoptera</taxon>
        <taxon>Endopterygota</taxon>
        <taxon>Diptera</taxon>
        <taxon>Nematocera</taxon>
        <taxon>Culicoidea</taxon>
        <taxon>Culicidae</taxon>
        <taxon>Anophelinae</taxon>
        <taxon>Anopheles</taxon>
    </lineage>
</organism>
<evidence type="ECO:0000313" key="2">
    <source>
        <dbReference type="EMBL" id="MBW47069.1"/>
    </source>
</evidence>
<sequence>MRRGFRCVFFFFSTNLGISFVEQANIYSTEPHKFKQTTKRASFDHFESKTTSSQPHCSVLGPPNQALQFVRSYRSYLSLSVRLPVDCACNYLIAQMIYDDSLSVGLKPRSLGESAIVTNRYRANKF</sequence>
<evidence type="ECO:0000256" key="1">
    <source>
        <dbReference type="SAM" id="SignalP"/>
    </source>
</evidence>
<keyword evidence="1" id="KW-0732">Signal</keyword>
<reference evidence="2" key="1">
    <citation type="submission" date="2018-01" db="EMBL/GenBank/DDBJ databases">
        <title>An insight into the sialome of Amazonian anophelines.</title>
        <authorList>
            <person name="Ribeiro J.M."/>
            <person name="Scarpassa V."/>
            <person name="Calvo E."/>
        </authorList>
    </citation>
    <scope>NUCLEOTIDE SEQUENCE</scope>
    <source>
        <tissue evidence="2">Salivary glands</tissue>
    </source>
</reference>
<proteinExistence type="predicted"/>
<accession>A0A2M4B200</accession>
<dbReference type="AlphaFoldDB" id="A0A2M4B200"/>
<feature type="chain" id="PRO_5014740205" evidence="1">
    <location>
        <begin position="24"/>
        <end position="126"/>
    </location>
</feature>
<protein>
    <submittedName>
        <fullName evidence="2">Putative secreted protein</fullName>
    </submittedName>
</protein>
<name>A0A2M4B200_9DIPT</name>
<dbReference type="EMBL" id="GGFK01013748">
    <property type="protein sequence ID" value="MBW47069.1"/>
    <property type="molecule type" value="Transcribed_RNA"/>
</dbReference>
<feature type="signal peptide" evidence="1">
    <location>
        <begin position="1"/>
        <end position="23"/>
    </location>
</feature>